<sequence length="92" mass="10752">MPDDDKFNPIKEAFNSIAFFIKPPIAISLNLTGFFTGNYWIGVLPLKRFRIAFACMLNPLKLQFLLEIVVFNQIDNENHRRSYFEIILLSLQ</sequence>
<organism evidence="2 3">
    <name type="scientific">Paenibacillus terrae</name>
    <dbReference type="NCBI Taxonomy" id="159743"/>
    <lineage>
        <taxon>Bacteria</taxon>
        <taxon>Bacillati</taxon>
        <taxon>Bacillota</taxon>
        <taxon>Bacilli</taxon>
        <taxon>Bacillales</taxon>
        <taxon>Paenibacillaceae</taxon>
        <taxon>Paenibacillus</taxon>
    </lineage>
</organism>
<gene>
    <name evidence="2" type="ORF">QD47_25595</name>
</gene>
<keyword evidence="1" id="KW-0472">Membrane</keyword>
<proteinExistence type="predicted"/>
<name>A0A0D7WUQ1_9BACL</name>
<evidence type="ECO:0000313" key="2">
    <source>
        <dbReference type="EMBL" id="KJD42906.1"/>
    </source>
</evidence>
<evidence type="ECO:0000313" key="3">
    <source>
        <dbReference type="Proteomes" id="UP000032534"/>
    </source>
</evidence>
<comment type="caution">
    <text evidence="2">The sequence shown here is derived from an EMBL/GenBank/DDBJ whole genome shotgun (WGS) entry which is preliminary data.</text>
</comment>
<evidence type="ECO:0000256" key="1">
    <source>
        <dbReference type="SAM" id="Phobius"/>
    </source>
</evidence>
<protein>
    <submittedName>
        <fullName evidence="2">Uncharacterized protein</fullName>
    </submittedName>
</protein>
<keyword evidence="1" id="KW-0812">Transmembrane</keyword>
<dbReference type="EMBL" id="JTHP01000077">
    <property type="protein sequence ID" value="KJD42906.1"/>
    <property type="molecule type" value="Genomic_DNA"/>
</dbReference>
<accession>A0A0D7WUQ1</accession>
<dbReference type="AlphaFoldDB" id="A0A0D7WUQ1"/>
<keyword evidence="3" id="KW-1185">Reference proteome</keyword>
<dbReference type="Proteomes" id="UP000032534">
    <property type="component" value="Unassembled WGS sequence"/>
</dbReference>
<reference evidence="2 3" key="1">
    <citation type="submission" date="2014-11" db="EMBL/GenBank/DDBJ databases">
        <title>Draft Genome Sequences of Paenibacillus polymyxa NRRL B-30509 and Paenibacillus terrae NRRL B-30644, Strains from a Poultry Environment that Produce Tridecaptin A and Paenicidins.</title>
        <authorList>
            <person name="van Belkum M.J."/>
            <person name="Lohans C.T."/>
            <person name="Vederas J.C."/>
        </authorList>
    </citation>
    <scope>NUCLEOTIDE SEQUENCE [LARGE SCALE GENOMIC DNA]</scope>
    <source>
        <strain evidence="2 3">NRRL B-30644</strain>
    </source>
</reference>
<keyword evidence="1" id="KW-1133">Transmembrane helix</keyword>
<feature type="transmembrane region" description="Helical" evidence="1">
    <location>
        <begin position="20"/>
        <end position="41"/>
    </location>
</feature>